<protein>
    <submittedName>
        <fullName evidence="2">Uncharacterized protein</fullName>
    </submittedName>
</protein>
<keyword evidence="1" id="KW-0472">Membrane</keyword>
<sequence>MHITKVFLNMENLTFVGKLRIQQRIKIHINLFTALLVSCIVGICWDSLVRYDRLTHRDGEHSLEHKNQ</sequence>
<dbReference type="EMBL" id="JARBDR010000342">
    <property type="protein sequence ID" value="KAJ8314051.1"/>
    <property type="molecule type" value="Genomic_DNA"/>
</dbReference>
<accession>A0ABQ9FCU7</accession>
<name>A0ABQ9FCU7_TEGGR</name>
<proteinExistence type="predicted"/>
<feature type="non-terminal residue" evidence="2">
    <location>
        <position position="68"/>
    </location>
</feature>
<feature type="transmembrane region" description="Helical" evidence="1">
    <location>
        <begin position="27"/>
        <end position="48"/>
    </location>
</feature>
<comment type="caution">
    <text evidence="2">The sequence shown here is derived from an EMBL/GenBank/DDBJ whole genome shotgun (WGS) entry which is preliminary data.</text>
</comment>
<evidence type="ECO:0000313" key="3">
    <source>
        <dbReference type="Proteomes" id="UP001217089"/>
    </source>
</evidence>
<reference evidence="2 3" key="1">
    <citation type="submission" date="2022-12" db="EMBL/GenBank/DDBJ databases">
        <title>Chromosome-level genome of Tegillarca granosa.</title>
        <authorList>
            <person name="Kim J."/>
        </authorList>
    </citation>
    <scope>NUCLEOTIDE SEQUENCE [LARGE SCALE GENOMIC DNA]</scope>
    <source>
        <strain evidence="2">Teg-2019</strain>
        <tissue evidence="2">Adductor muscle</tissue>
    </source>
</reference>
<evidence type="ECO:0000256" key="1">
    <source>
        <dbReference type="SAM" id="Phobius"/>
    </source>
</evidence>
<keyword evidence="1" id="KW-0812">Transmembrane</keyword>
<organism evidence="2 3">
    <name type="scientific">Tegillarca granosa</name>
    <name type="common">Malaysian cockle</name>
    <name type="synonym">Anadara granosa</name>
    <dbReference type="NCBI Taxonomy" id="220873"/>
    <lineage>
        <taxon>Eukaryota</taxon>
        <taxon>Metazoa</taxon>
        <taxon>Spiralia</taxon>
        <taxon>Lophotrochozoa</taxon>
        <taxon>Mollusca</taxon>
        <taxon>Bivalvia</taxon>
        <taxon>Autobranchia</taxon>
        <taxon>Pteriomorphia</taxon>
        <taxon>Arcoida</taxon>
        <taxon>Arcoidea</taxon>
        <taxon>Arcidae</taxon>
        <taxon>Tegillarca</taxon>
    </lineage>
</organism>
<keyword evidence="1" id="KW-1133">Transmembrane helix</keyword>
<keyword evidence="3" id="KW-1185">Reference proteome</keyword>
<evidence type="ECO:0000313" key="2">
    <source>
        <dbReference type="EMBL" id="KAJ8314051.1"/>
    </source>
</evidence>
<gene>
    <name evidence="2" type="ORF">KUTeg_008612</name>
</gene>
<dbReference type="Proteomes" id="UP001217089">
    <property type="component" value="Unassembled WGS sequence"/>
</dbReference>